<dbReference type="GO" id="GO:0005524">
    <property type="term" value="F:ATP binding"/>
    <property type="evidence" value="ECO:0007669"/>
    <property type="project" value="UniProtKB-KW"/>
</dbReference>
<organism evidence="3 4">
    <name type="scientific">Actinomadura barringtoniae</name>
    <dbReference type="NCBI Taxonomy" id="1427535"/>
    <lineage>
        <taxon>Bacteria</taxon>
        <taxon>Bacillati</taxon>
        <taxon>Actinomycetota</taxon>
        <taxon>Actinomycetes</taxon>
        <taxon>Streptosporangiales</taxon>
        <taxon>Thermomonosporaceae</taxon>
        <taxon>Actinomadura</taxon>
    </lineage>
</organism>
<dbReference type="Gene3D" id="3.30.565.10">
    <property type="entry name" value="Histidine kinase-like ATPase, C-terminal domain"/>
    <property type="match status" value="1"/>
</dbReference>
<evidence type="ECO:0000313" key="4">
    <source>
        <dbReference type="Proteomes" id="UP000669179"/>
    </source>
</evidence>
<reference evidence="3" key="1">
    <citation type="submission" date="2021-03" db="EMBL/GenBank/DDBJ databases">
        <authorList>
            <person name="Kanchanasin P."/>
            <person name="Saeng-In P."/>
            <person name="Phongsopitanun W."/>
            <person name="Yuki M."/>
            <person name="Kudo T."/>
            <person name="Ohkuma M."/>
            <person name="Tanasupawat S."/>
        </authorList>
    </citation>
    <scope>NUCLEOTIDE SEQUENCE</scope>
    <source>
        <strain evidence="3">GKU 128</strain>
    </source>
</reference>
<keyword evidence="3" id="KW-0067">ATP-binding</keyword>
<dbReference type="InterPro" id="IPR003594">
    <property type="entry name" value="HATPase_dom"/>
</dbReference>
<dbReference type="EMBL" id="JAGEOJ010000028">
    <property type="protein sequence ID" value="MBO2454677.1"/>
    <property type="molecule type" value="Genomic_DNA"/>
</dbReference>
<name>A0A939PKM3_9ACTN</name>
<accession>A0A939PKM3</accession>
<keyword evidence="4" id="KW-1185">Reference proteome</keyword>
<sequence length="117" mass="12904">MARELVKAALQEWEATLFCDDAVLVTSELVTNAVRVEPEKLVFMIDYVVADGLLNLSVWDDGPGVPEPREPDFVNESGRGLWIIENLSRTWGWEPTPGLGGKITWAQLGCGEETATD</sequence>
<dbReference type="SUPFAM" id="SSF55874">
    <property type="entry name" value="ATPase domain of HSP90 chaperone/DNA topoisomerase II/histidine kinase"/>
    <property type="match status" value="1"/>
</dbReference>
<dbReference type="GO" id="GO:0004674">
    <property type="term" value="F:protein serine/threonine kinase activity"/>
    <property type="evidence" value="ECO:0007669"/>
    <property type="project" value="UniProtKB-KW"/>
</dbReference>
<keyword evidence="3" id="KW-0547">Nucleotide-binding</keyword>
<gene>
    <name evidence="3" type="ORF">J4573_46845</name>
</gene>
<dbReference type="PANTHER" id="PTHR35526">
    <property type="entry name" value="ANTI-SIGMA-F FACTOR RSBW-RELATED"/>
    <property type="match status" value="1"/>
</dbReference>
<dbReference type="InterPro" id="IPR036890">
    <property type="entry name" value="HATPase_C_sf"/>
</dbReference>
<dbReference type="CDD" id="cd16936">
    <property type="entry name" value="HATPase_RsbW-like"/>
    <property type="match status" value="1"/>
</dbReference>
<evidence type="ECO:0000256" key="1">
    <source>
        <dbReference type="ARBA" id="ARBA00022527"/>
    </source>
</evidence>
<dbReference type="Pfam" id="PF13581">
    <property type="entry name" value="HATPase_c_2"/>
    <property type="match status" value="1"/>
</dbReference>
<dbReference type="InterPro" id="IPR050267">
    <property type="entry name" value="Anti-sigma-factor_SerPK"/>
</dbReference>
<feature type="domain" description="Histidine kinase/HSP90-like ATPase" evidence="2">
    <location>
        <begin position="19"/>
        <end position="93"/>
    </location>
</feature>
<keyword evidence="1" id="KW-0808">Transferase</keyword>
<proteinExistence type="predicted"/>
<evidence type="ECO:0000259" key="2">
    <source>
        <dbReference type="Pfam" id="PF13581"/>
    </source>
</evidence>
<keyword evidence="1" id="KW-0723">Serine/threonine-protein kinase</keyword>
<keyword evidence="1" id="KW-0418">Kinase</keyword>
<evidence type="ECO:0000313" key="3">
    <source>
        <dbReference type="EMBL" id="MBO2454677.1"/>
    </source>
</evidence>
<dbReference type="AlphaFoldDB" id="A0A939PKM3"/>
<dbReference type="PANTHER" id="PTHR35526:SF3">
    <property type="entry name" value="ANTI-SIGMA-F FACTOR RSBW"/>
    <property type="match status" value="1"/>
</dbReference>
<comment type="caution">
    <text evidence="3">The sequence shown here is derived from an EMBL/GenBank/DDBJ whole genome shotgun (WGS) entry which is preliminary data.</text>
</comment>
<dbReference type="Proteomes" id="UP000669179">
    <property type="component" value="Unassembled WGS sequence"/>
</dbReference>
<protein>
    <submittedName>
        <fullName evidence="3">ATP-binding protein</fullName>
    </submittedName>
</protein>